<dbReference type="OrthoDB" id="10065854at2759"/>
<dbReference type="InterPro" id="IPR039584">
    <property type="entry name" value="HSF2BP"/>
</dbReference>
<dbReference type="PANTHER" id="PTHR15434:SF2">
    <property type="entry name" value="HEAT SHOCK FACTOR 2-BINDING PROTEIN"/>
    <property type="match status" value="1"/>
</dbReference>
<evidence type="ECO:0000313" key="3">
    <source>
        <dbReference type="Proteomes" id="UP000053097"/>
    </source>
</evidence>
<gene>
    <name evidence="2" type="ORF">X777_15223</name>
</gene>
<dbReference type="STRING" id="2015173.A0A026VVU6"/>
<name>A0A026VVU6_OOCBI</name>
<keyword evidence="3" id="KW-1185">Reference proteome</keyword>
<evidence type="ECO:0000256" key="1">
    <source>
        <dbReference type="SAM" id="Coils"/>
    </source>
</evidence>
<dbReference type="OMA" id="CTEMGAT"/>
<proteinExistence type="predicted"/>
<dbReference type="Proteomes" id="UP000053097">
    <property type="component" value="Unassembled WGS sequence"/>
</dbReference>
<dbReference type="AlphaFoldDB" id="A0A026VVU6"/>
<accession>A0A026VVU6</accession>
<keyword evidence="2" id="KW-0346">Stress response</keyword>
<feature type="coiled-coil region" evidence="1">
    <location>
        <begin position="75"/>
        <end position="109"/>
    </location>
</feature>
<keyword evidence="1" id="KW-0175">Coiled coil</keyword>
<dbReference type="PANTHER" id="PTHR15434">
    <property type="entry name" value="HEAT SHOCK FACTOR 2-BINDING PROTEIN"/>
    <property type="match status" value="1"/>
</dbReference>
<evidence type="ECO:0000313" key="2">
    <source>
        <dbReference type="EMBL" id="EZA47790.1"/>
    </source>
</evidence>
<organism evidence="2 3">
    <name type="scientific">Ooceraea biroi</name>
    <name type="common">Clonal raider ant</name>
    <name type="synonym">Cerapachys biroi</name>
    <dbReference type="NCBI Taxonomy" id="2015173"/>
    <lineage>
        <taxon>Eukaryota</taxon>
        <taxon>Metazoa</taxon>
        <taxon>Ecdysozoa</taxon>
        <taxon>Arthropoda</taxon>
        <taxon>Hexapoda</taxon>
        <taxon>Insecta</taxon>
        <taxon>Pterygota</taxon>
        <taxon>Neoptera</taxon>
        <taxon>Endopterygota</taxon>
        <taxon>Hymenoptera</taxon>
        <taxon>Apocrita</taxon>
        <taxon>Aculeata</taxon>
        <taxon>Formicoidea</taxon>
        <taxon>Formicidae</taxon>
        <taxon>Dorylinae</taxon>
        <taxon>Ooceraea</taxon>
    </lineage>
</organism>
<protein>
    <submittedName>
        <fullName evidence="2">Heat shock factor 2-binding protein</fullName>
    </submittedName>
</protein>
<sequence length="337" mass="38090">MEEFNIKNERELLTSLEPILNSTENNLHKFIIPRTFAASNPKCGSCNGETNGQRGDEQSNNAFLSIVESKGAREITALKSECKELRARVERLTGEKDAAFEEMERLKDQLLSQSTYCASLGAILGNLTWRASRFPQIVDIWLSTFQDKIGEFLSLINGTFEAFVDTYKGAFPPTSNVEYQFMMGLLGIVTNVSASPEGRQFLITNSNGMEFVRKMVKLTPELPLAPGVLPLKKLILMVLYNVSLNKTGLQYLLELHVGDTLSHCLEEDKLSEKKSSEELQLLCLRILQSVTYDLRKPEYIRDLTTKIPIERIKTMMFAPRSDISEVAKQVVRHLRDS</sequence>
<dbReference type="GO" id="GO:0005829">
    <property type="term" value="C:cytosol"/>
    <property type="evidence" value="ECO:0007669"/>
    <property type="project" value="TreeGrafter"/>
</dbReference>
<dbReference type="EMBL" id="KK107785">
    <property type="protein sequence ID" value="EZA47790.1"/>
    <property type="molecule type" value="Genomic_DNA"/>
</dbReference>
<reference evidence="2 3" key="1">
    <citation type="journal article" date="2014" name="Curr. Biol.">
        <title>The genome of the clonal raider ant Cerapachys biroi.</title>
        <authorList>
            <person name="Oxley P.R."/>
            <person name="Ji L."/>
            <person name="Fetter-Pruneda I."/>
            <person name="McKenzie S.K."/>
            <person name="Li C."/>
            <person name="Hu H."/>
            <person name="Zhang G."/>
            <person name="Kronauer D.J."/>
        </authorList>
    </citation>
    <scope>NUCLEOTIDE SEQUENCE [LARGE SCALE GENOMIC DNA]</scope>
</reference>